<dbReference type="EMBL" id="CAKLBY020000025">
    <property type="protein sequence ID" value="CAK7903082.1"/>
    <property type="molecule type" value="Genomic_DNA"/>
</dbReference>
<proteinExistence type="predicted"/>
<organism evidence="1 2">
    <name type="scientific">Peronospora matthiolae</name>
    <dbReference type="NCBI Taxonomy" id="2874970"/>
    <lineage>
        <taxon>Eukaryota</taxon>
        <taxon>Sar</taxon>
        <taxon>Stramenopiles</taxon>
        <taxon>Oomycota</taxon>
        <taxon>Peronosporomycetes</taxon>
        <taxon>Peronosporales</taxon>
        <taxon>Peronosporaceae</taxon>
        <taxon>Peronospora</taxon>
    </lineage>
</organism>
<comment type="caution">
    <text evidence="1">The sequence shown here is derived from an EMBL/GenBank/DDBJ whole genome shotgun (WGS) entry which is preliminary data.</text>
</comment>
<gene>
    <name evidence="1" type="ORF">PM001_LOCUS2637</name>
</gene>
<evidence type="ECO:0000313" key="1">
    <source>
        <dbReference type="EMBL" id="CAK7903082.1"/>
    </source>
</evidence>
<protein>
    <submittedName>
        <fullName evidence="1">Uncharacterized protein</fullName>
    </submittedName>
</protein>
<dbReference type="Proteomes" id="UP001162060">
    <property type="component" value="Unassembled WGS sequence"/>
</dbReference>
<accession>A0AAV1T7G3</accession>
<sequence>MDASDNGIVALTKTAKCDYVYNKNKRYTPLLRAKNSSVYSSLCFVNK</sequence>
<name>A0AAV1T7G3_9STRA</name>
<evidence type="ECO:0000313" key="2">
    <source>
        <dbReference type="Proteomes" id="UP001162060"/>
    </source>
</evidence>
<dbReference type="AlphaFoldDB" id="A0AAV1T7G3"/>
<reference evidence="1" key="1">
    <citation type="submission" date="2024-01" db="EMBL/GenBank/DDBJ databases">
        <authorList>
            <person name="Webb A."/>
        </authorList>
    </citation>
    <scope>NUCLEOTIDE SEQUENCE</scope>
    <source>
        <strain evidence="1">Pm1</strain>
    </source>
</reference>